<evidence type="ECO:0000313" key="3">
    <source>
        <dbReference type="Proteomes" id="UP001596241"/>
    </source>
</evidence>
<dbReference type="RefSeq" id="WP_345081958.1">
    <property type="nucleotide sequence ID" value="NZ_BAAAWG010000006.1"/>
</dbReference>
<feature type="region of interest" description="Disordered" evidence="1">
    <location>
        <begin position="454"/>
        <end position="498"/>
    </location>
</feature>
<feature type="compositionally biased region" description="Low complexity" evidence="1">
    <location>
        <begin position="137"/>
        <end position="147"/>
    </location>
</feature>
<feature type="compositionally biased region" description="Low complexity" evidence="1">
    <location>
        <begin position="159"/>
        <end position="168"/>
    </location>
</feature>
<accession>A0ABW1FBZ7</accession>
<feature type="compositionally biased region" description="Pro residues" evidence="1">
    <location>
        <begin position="209"/>
        <end position="220"/>
    </location>
</feature>
<evidence type="ECO:0000256" key="1">
    <source>
        <dbReference type="SAM" id="MobiDB-lite"/>
    </source>
</evidence>
<dbReference type="EMBL" id="JBHSPW010000001">
    <property type="protein sequence ID" value="MFC5891400.1"/>
    <property type="molecule type" value="Genomic_DNA"/>
</dbReference>
<feature type="compositionally biased region" description="Basic and acidic residues" evidence="1">
    <location>
        <begin position="467"/>
        <end position="482"/>
    </location>
</feature>
<evidence type="ECO:0000313" key="2">
    <source>
        <dbReference type="EMBL" id="MFC5891400.1"/>
    </source>
</evidence>
<protein>
    <submittedName>
        <fullName evidence="2">Uncharacterized protein</fullName>
    </submittedName>
</protein>
<gene>
    <name evidence="2" type="ORF">ACFP3M_00965</name>
</gene>
<feature type="region of interest" description="Disordered" evidence="1">
    <location>
        <begin position="128"/>
        <end position="220"/>
    </location>
</feature>
<sequence length="498" mass="51301">MRGGDITQALTMLHTTVVHTGNDVRDTLGKGVERLANGRELAHKEVLAKLDDVAQGEATQKALSGVREELRTVGRSVGSLRAKVEEAGPAPAVDVRGEVTAALGPLGAEVKGLTELLGAVREELVKLREAEPRRSAEAASPGSAEGRTAGPHTGDPGHAEAAAGAEAGCPNAGHGPADRPEEGAAASAVAPEEGPGSATAPEPSAAGAVPPPSAPVPAPPAATVLEETALIPSPRAALADALKEVVAPLRDELARARTERLERGEDQGRPERQEGYGEGELAVKYDELTDEVAYLRQVLVGITGRAEGEGTPAEAGPEAVVTPAAGCEPVTLVPVDATAHRRLLLQAARVSSTVLVCHRDVWEFVSATAGRHRHFRMPPEVVDEGAGRVSAALSGRSLIAILISLHRIRAADDDGDGDLPLATTLYLRIEQALTALASDGVPLTIVLDDRSAPDLRDAAASGARHRRDPDGAEGRRSPEHGGCEPSRSPEGGGEALAG</sequence>
<reference evidence="3" key="1">
    <citation type="journal article" date="2019" name="Int. J. Syst. Evol. Microbiol.">
        <title>The Global Catalogue of Microorganisms (GCM) 10K type strain sequencing project: providing services to taxonomists for standard genome sequencing and annotation.</title>
        <authorList>
            <consortium name="The Broad Institute Genomics Platform"/>
            <consortium name="The Broad Institute Genome Sequencing Center for Infectious Disease"/>
            <person name="Wu L."/>
            <person name="Ma J."/>
        </authorList>
    </citation>
    <scope>NUCLEOTIDE SEQUENCE [LARGE SCALE GENOMIC DNA]</scope>
    <source>
        <strain evidence="3">CGMCC 1.15809</strain>
    </source>
</reference>
<comment type="caution">
    <text evidence="2">The sequence shown here is derived from an EMBL/GenBank/DDBJ whole genome shotgun (WGS) entry which is preliminary data.</text>
</comment>
<organism evidence="2 3">
    <name type="scientific">Streptomyces ramulosus</name>
    <dbReference type="NCBI Taxonomy" id="47762"/>
    <lineage>
        <taxon>Bacteria</taxon>
        <taxon>Bacillati</taxon>
        <taxon>Actinomycetota</taxon>
        <taxon>Actinomycetes</taxon>
        <taxon>Kitasatosporales</taxon>
        <taxon>Streptomycetaceae</taxon>
        <taxon>Streptomyces</taxon>
    </lineage>
</organism>
<dbReference type="Proteomes" id="UP001596241">
    <property type="component" value="Unassembled WGS sequence"/>
</dbReference>
<keyword evidence="3" id="KW-1185">Reference proteome</keyword>
<feature type="region of interest" description="Disordered" evidence="1">
    <location>
        <begin position="258"/>
        <end position="277"/>
    </location>
</feature>
<name>A0ABW1FBZ7_9ACTN</name>
<proteinExistence type="predicted"/>